<organism evidence="18 19">
    <name type="scientific">Mucilaginibacter phyllosphaerae</name>
    <dbReference type="NCBI Taxonomy" id="1812349"/>
    <lineage>
        <taxon>Bacteria</taxon>
        <taxon>Pseudomonadati</taxon>
        <taxon>Bacteroidota</taxon>
        <taxon>Sphingobacteriia</taxon>
        <taxon>Sphingobacteriales</taxon>
        <taxon>Sphingobacteriaceae</taxon>
        <taxon>Mucilaginibacter</taxon>
    </lineage>
</organism>
<dbReference type="PANTHER" id="PTHR33619:SF3">
    <property type="entry name" value="POLYSACCHARIDE EXPORT PROTEIN GFCE-RELATED"/>
    <property type="match status" value="1"/>
</dbReference>
<evidence type="ECO:0000256" key="1">
    <source>
        <dbReference type="ARBA" id="ARBA00004571"/>
    </source>
</evidence>
<evidence type="ECO:0000256" key="8">
    <source>
        <dbReference type="ARBA" id="ARBA00023047"/>
    </source>
</evidence>
<sequence>MIKKNIYLNIFLLFSVLTVLSSCINQKKVVYFQKSANETDTIGVAKAYIPKIQPGDILTILVSSLNPAASSFFNPLLYSPPSTSIDNSGNASTTTTLPISQQSNGFLVDPNGIIQFPLLGAIKVVGLTSSEVRDTIRNKLQPYLKEATVNVRFLNYKISIMGEVMRPSVYVVPNERITLPEALSMAGDLTVFAKKDNILIVRDNNGKKEFGRVNLNTREVFNSPYYYLHSGDLIYVEQGKNKSAQTDMVYRILPIALSAISILVVFLTRK</sequence>
<name>A0A4Y8AG14_9SPHI</name>
<evidence type="ECO:0000259" key="16">
    <source>
        <dbReference type="Pfam" id="PF02563"/>
    </source>
</evidence>
<evidence type="ECO:0000256" key="7">
    <source>
        <dbReference type="ARBA" id="ARBA00022729"/>
    </source>
</evidence>
<keyword evidence="8" id="KW-0625">Polysaccharide transport</keyword>
<evidence type="ECO:0000259" key="17">
    <source>
        <dbReference type="Pfam" id="PF22461"/>
    </source>
</evidence>
<evidence type="ECO:0000256" key="4">
    <source>
        <dbReference type="ARBA" id="ARBA00022452"/>
    </source>
</evidence>
<comment type="similarity">
    <text evidence="2">Belongs to the BexD/CtrA/VexA family.</text>
</comment>
<keyword evidence="3" id="KW-0813">Transport</keyword>
<dbReference type="AlphaFoldDB" id="A0A4Y8AG14"/>
<evidence type="ECO:0000256" key="11">
    <source>
        <dbReference type="ARBA" id="ARBA00023136"/>
    </source>
</evidence>
<keyword evidence="10" id="KW-0626">Porin</keyword>
<reference evidence="18 19" key="1">
    <citation type="journal article" date="2016" name="Int. J. Syst. Evol. Microbiol.">
        <title>Proposal of Mucilaginibacter phyllosphaerae sp. nov. isolated from the phyllosphere of Galium album.</title>
        <authorList>
            <person name="Aydogan E.L."/>
            <person name="Busse H.J."/>
            <person name="Moser G."/>
            <person name="Muller C."/>
            <person name="Kampfer P."/>
            <person name="Glaeser S.P."/>
        </authorList>
    </citation>
    <scope>NUCLEOTIDE SEQUENCE [LARGE SCALE GENOMIC DNA]</scope>
    <source>
        <strain evidence="18 19">PP-F2FG21</strain>
    </source>
</reference>
<keyword evidence="5" id="KW-0762">Sugar transport</keyword>
<dbReference type="Pfam" id="PF02563">
    <property type="entry name" value="Poly_export"/>
    <property type="match status" value="1"/>
</dbReference>
<comment type="subcellular location">
    <subcellularLocation>
        <location evidence="1">Cell outer membrane</location>
        <topology evidence="1">Multi-pass membrane protein</topology>
    </subcellularLocation>
</comment>
<feature type="transmembrane region" description="Helical" evidence="15">
    <location>
        <begin position="248"/>
        <end position="267"/>
    </location>
</feature>
<dbReference type="PANTHER" id="PTHR33619">
    <property type="entry name" value="POLYSACCHARIDE EXPORT PROTEIN GFCE-RELATED"/>
    <property type="match status" value="1"/>
</dbReference>
<dbReference type="InterPro" id="IPR049712">
    <property type="entry name" value="Poly_export"/>
</dbReference>
<dbReference type="GO" id="GO:0006811">
    <property type="term" value="P:monoatomic ion transport"/>
    <property type="evidence" value="ECO:0007669"/>
    <property type="project" value="UniProtKB-KW"/>
</dbReference>
<keyword evidence="12" id="KW-0564">Palmitate</keyword>
<keyword evidence="7" id="KW-0732">Signal</keyword>
<keyword evidence="13" id="KW-0998">Cell outer membrane</keyword>
<evidence type="ECO:0000256" key="9">
    <source>
        <dbReference type="ARBA" id="ARBA00023065"/>
    </source>
</evidence>
<evidence type="ECO:0000313" key="18">
    <source>
        <dbReference type="EMBL" id="TEW67716.1"/>
    </source>
</evidence>
<dbReference type="Gene3D" id="3.30.1950.10">
    <property type="entry name" value="wza like domain"/>
    <property type="match status" value="1"/>
</dbReference>
<gene>
    <name evidence="18" type="ORF">E2R65_06935</name>
</gene>
<keyword evidence="11 15" id="KW-0472">Membrane</keyword>
<evidence type="ECO:0000256" key="12">
    <source>
        <dbReference type="ARBA" id="ARBA00023139"/>
    </source>
</evidence>
<keyword evidence="15" id="KW-1133">Transmembrane helix</keyword>
<dbReference type="InterPro" id="IPR054765">
    <property type="entry name" value="SLBB_dom"/>
</dbReference>
<dbReference type="InterPro" id="IPR003715">
    <property type="entry name" value="Poly_export_N"/>
</dbReference>
<dbReference type="GO" id="GO:0046930">
    <property type="term" value="C:pore complex"/>
    <property type="evidence" value="ECO:0007669"/>
    <property type="project" value="UniProtKB-KW"/>
</dbReference>
<keyword evidence="9" id="KW-0406">Ion transport</keyword>
<keyword evidence="4" id="KW-1134">Transmembrane beta strand</keyword>
<evidence type="ECO:0000256" key="10">
    <source>
        <dbReference type="ARBA" id="ARBA00023114"/>
    </source>
</evidence>
<evidence type="ECO:0000256" key="2">
    <source>
        <dbReference type="ARBA" id="ARBA00009450"/>
    </source>
</evidence>
<dbReference type="GO" id="GO:0015288">
    <property type="term" value="F:porin activity"/>
    <property type="evidence" value="ECO:0007669"/>
    <property type="project" value="UniProtKB-KW"/>
</dbReference>
<keyword evidence="14" id="KW-0449">Lipoprotein</keyword>
<evidence type="ECO:0000256" key="5">
    <source>
        <dbReference type="ARBA" id="ARBA00022597"/>
    </source>
</evidence>
<accession>A0A4Y8AG14</accession>
<dbReference type="Pfam" id="PF22461">
    <property type="entry name" value="SLBB_2"/>
    <property type="match status" value="1"/>
</dbReference>
<keyword evidence="6 15" id="KW-0812">Transmembrane</keyword>
<comment type="caution">
    <text evidence="18">The sequence shown here is derived from an EMBL/GenBank/DDBJ whole genome shotgun (WGS) entry which is preliminary data.</text>
</comment>
<dbReference type="PROSITE" id="PS51257">
    <property type="entry name" value="PROKAR_LIPOPROTEIN"/>
    <property type="match status" value="1"/>
</dbReference>
<evidence type="ECO:0000256" key="6">
    <source>
        <dbReference type="ARBA" id="ARBA00022692"/>
    </source>
</evidence>
<evidence type="ECO:0000313" key="19">
    <source>
        <dbReference type="Proteomes" id="UP000297248"/>
    </source>
</evidence>
<evidence type="ECO:0000256" key="14">
    <source>
        <dbReference type="ARBA" id="ARBA00023288"/>
    </source>
</evidence>
<dbReference type="Proteomes" id="UP000297248">
    <property type="component" value="Unassembled WGS sequence"/>
</dbReference>
<dbReference type="EMBL" id="SNQG01000002">
    <property type="protein sequence ID" value="TEW67716.1"/>
    <property type="molecule type" value="Genomic_DNA"/>
</dbReference>
<protein>
    <submittedName>
        <fullName evidence="18">Polysaccharide export protein</fullName>
    </submittedName>
</protein>
<dbReference type="GO" id="GO:0015159">
    <property type="term" value="F:polysaccharide transmembrane transporter activity"/>
    <property type="evidence" value="ECO:0007669"/>
    <property type="project" value="InterPro"/>
</dbReference>
<feature type="domain" description="Polysaccharide export protein N-terminal" evidence="16">
    <location>
        <begin position="51"/>
        <end position="153"/>
    </location>
</feature>
<dbReference type="GO" id="GO:0009279">
    <property type="term" value="C:cell outer membrane"/>
    <property type="evidence" value="ECO:0007669"/>
    <property type="project" value="UniProtKB-SubCell"/>
</dbReference>
<proteinExistence type="inferred from homology"/>
<evidence type="ECO:0000256" key="3">
    <source>
        <dbReference type="ARBA" id="ARBA00022448"/>
    </source>
</evidence>
<evidence type="ECO:0000256" key="15">
    <source>
        <dbReference type="SAM" id="Phobius"/>
    </source>
</evidence>
<dbReference type="Gene3D" id="3.10.560.10">
    <property type="entry name" value="Outer membrane lipoprotein wza domain like"/>
    <property type="match status" value="1"/>
</dbReference>
<feature type="domain" description="SLBB" evidence="17">
    <location>
        <begin position="157"/>
        <end position="236"/>
    </location>
</feature>
<evidence type="ECO:0000256" key="13">
    <source>
        <dbReference type="ARBA" id="ARBA00023237"/>
    </source>
</evidence>